<gene>
    <name evidence="1" type="ORF">D6D85_00395</name>
</gene>
<organism evidence="1 2">
    <name type="scientific">Candidatus Methanodesulfokora washburnensis</name>
    <dbReference type="NCBI Taxonomy" id="2478471"/>
    <lineage>
        <taxon>Archaea</taxon>
        <taxon>Thermoproteota</taxon>
        <taxon>Candidatus Korarchaeia</taxon>
        <taxon>Candidatus Korarchaeia incertae sedis</taxon>
        <taxon>Candidatus Methanodesulfokora</taxon>
    </lineage>
</organism>
<dbReference type="AlphaFoldDB" id="A0A3R9RU12"/>
<keyword evidence="2" id="KW-1185">Reference proteome</keyword>
<dbReference type="Proteomes" id="UP000277582">
    <property type="component" value="Unassembled WGS sequence"/>
</dbReference>
<dbReference type="Pfam" id="PF04033">
    <property type="entry name" value="DUF365"/>
    <property type="match status" value="1"/>
</dbReference>
<protein>
    <submittedName>
        <fullName evidence="1">DUF365 domain-containing protein</fullName>
    </submittedName>
</protein>
<accession>A0A3R9RU12</accession>
<name>A0A3R9RU12_9CREN</name>
<comment type="caution">
    <text evidence="1">The sequence shown here is derived from an EMBL/GenBank/DDBJ whole genome shotgun (WGS) entry which is preliminary data.</text>
</comment>
<evidence type="ECO:0000313" key="1">
    <source>
        <dbReference type="EMBL" id="RSN78758.1"/>
    </source>
</evidence>
<dbReference type="Gene3D" id="2.30.130.30">
    <property type="entry name" value="Hypothetical protein"/>
    <property type="match status" value="1"/>
</dbReference>
<dbReference type="InterPro" id="IPR007176">
    <property type="entry name" value="DUF365"/>
</dbReference>
<evidence type="ECO:0000313" key="2">
    <source>
        <dbReference type="Proteomes" id="UP000277582"/>
    </source>
</evidence>
<reference evidence="1 2" key="1">
    <citation type="submission" date="2018-10" db="EMBL/GenBank/DDBJ databases">
        <title>Co-occurring genomic capacity for anaerobic methane metabolism and dissimilatory sulfite reduction discovered in the Korarchaeota.</title>
        <authorList>
            <person name="Mckay L.J."/>
            <person name="Dlakic M."/>
            <person name="Fields M.W."/>
            <person name="Delmont T.O."/>
            <person name="Eren A.M."/>
            <person name="Jay Z.J."/>
            <person name="Klingelsmith K.B."/>
            <person name="Rusch D.B."/>
            <person name="Inskeep W.P."/>
        </authorList>
    </citation>
    <scope>NUCLEOTIDE SEQUENCE [LARGE SCALE GENOMIC DNA]</scope>
    <source>
        <strain evidence="1 2">MDKW</strain>
    </source>
</reference>
<sequence length="180" mass="20856">MFLSTFTKRPSQGILPKLGHKLFIFSLHKNQGAILSEIIGVIYPVPSNLLQRIFTGKDVFIKHPTCFKQLKPGQKVLFYSSHEVRGIVGEATIKRIEMMKLDDIYRKYGERVFITREEARSYSRPLKDRKKGGSGRDVTFLVLELDNIRKYEKAVKPKRFITVGGKYLTKQEYESIIRSQ</sequence>
<proteinExistence type="predicted"/>
<dbReference type="EMBL" id="RCOS01000008">
    <property type="protein sequence ID" value="RSN78758.1"/>
    <property type="molecule type" value="Genomic_DNA"/>
</dbReference>